<dbReference type="EMBL" id="CAKOFQ010006689">
    <property type="protein sequence ID" value="CAH1960761.1"/>
    <property type="molecule type" value="Genomic_DNA"/>
</dbReference>
<dbReference type="Proteomes" id="UP001152888">
    <property type="component" value="Unassembled WGS sequence"/>
</dbReference>
<name>A0A9P0JUF2_ACAOB</name>
<sequence>MSASAEEISQNLLSSQVNTINCSSKVSAIGFEDDNGTSMEKYLKGKECQYIEIQDLLEEFRDMFAEKGKPLKATSLVKHRSDTEDNPPVYKPPYRIPLKLQQVVRKKKVDVLQGDIRVTHLKNVCCTETSILSKPTCFRNIISTKCELTVVTSFRQANCSSSTFSTKNGDTPIEDAWSTEVSVLVSISSSKDSFSNTGTNFFSTFRNFGFSTTGSGTCSSLTTLLLLFPITNALKLSVGRSSEGASGLEFSGGVSGLDSSGGATGLDFSGCASGLDFSGGASGLDFSGGASRLESSRGSTGCECSRGATG</sequence>
<dbReference type="AlphaFoldDB" id="A0A9P0JUF2"/>
<organism evidence="2 3">
    <name type="scientific">Acanthoscelides obtectus</name>
    <name type="common">Bean weevil</name>
    <name type="synonym">Bruchus obtectus</name>
    <dbReference type="NCBI Taxonomy" id="200917"/>
    <lineage>
        <taxon>Eukaryota</taxon>
        <taxon>Metazoa</taxon>
        <taxon>Ecdysozoa</taxon>
        <taxon>Arthropoda</taxon>
        <taxon>Hexapoda</taxon>
        <taxon>Insecta</taxon>
        <taxon>Pterygota</taxon>
        <taxon>Neoptera</taxon>
        <taxon>Endopterygota</taxon>
        <taxon>Coleoptera</taxon>
        <taxon>Polyphaga</taxon>
        <taxon>Cucujiformia</taxon>
        <taxon>Chrysomeloidea</taxon>
        <taxon>Chrysomelidae</taxon>
        <taxon>Bruchinae</taxon>
        <taxon>Bruchini</taxon>
        <taxon>Acanthoscelides</taxon>
    </lineage>
</organism>
<evidence type="ECO:0000313" key="2">
    <source>
        <dbReference type="EMBL" id="CAH1960761.1"/>
    </source>
</evidence>
<proteinExistence type="predicted"/>
<gene>
    <name evidence="2" type="ORF">ACAOBT_LOCUS3780</name>
</gene>
<evidence type="ECO:0000313" key="3">
    <source>
        <dbReference type="Proteomes" id="UP001152888"/>
    </source>
</evidence>
<reference evidence="2" key="1">
    <citation type="submission" date="2022-03" db="EMBL/GenBank/DDBJ databases">
        <authorList>
            <person name="Sayadi A."/>
        </authorList>
    </citation>
    <scope>NUCLEOTIDE SEQUENCE</scope>
</reference>
<protein>
    <submittedName>
        <fullName evidence="2">Uncharacterized protein</fullName>
    </submittedName>
</protein>
<evidence type="ECO:0000256" key="1">
    <source>
        <dbReference type="SAM" id="MobiDB-lite"/>
    </source>
</evidence>
<accession>A0A9P0JUF2</accession>
<feature type="region of interest" description="Disordered" evidence="1">
    <location>
        <begin position="291"/>
        <end position="310"/>
    </location>
</feature>
<comment type="caution">
    <text evidence="2">The sequence shown here is derived from an EMBL/GenBank/DDBJ whole genome shotgun (WGS) entry which is preliminary data.</text>
</comment>
<keyword evidence="3" id="KW-1185">Reference proteome</keyword>